<keyword evidence="2" id="KW-1185">Reference proteome</keyword>
<protein>
    <submittedName>
        <fullName evidence="1">Uncharacterized protein</fullName>
    </submittedName>
</protein>
<gene>
    <name evidence="1" type="ORF">PPRIM_AZ9-3.1.T0050539</name>
</gene>
<accession>A0A8S1JNR3</accession>
<dbReference type="OMA" id="KYITNYP"/>
<evidence type="ECO:0000313" key="2">
    <source>
        <dbReference type="Proteomes" id="UP000688137"/>
    </source>
</evidence>
<sequence>MNTIFLPKRVQLLQSPKTNNESQLQTTRSVISSNQDVPKIIVRCDDQDGVPKDMRLKNWNDVFGDFLSETLLRKKQTDLRRNTIATIDRAYLHEVPLKIQNTLLNSPSIRSNFTKFILGEISAQEFVIRKNQYQKLDKLIPSGNQKQKRPKINLSYRRSAVTDGGNHEIGFLKLLNEKNEEENKKQKAHQRFEMIRNIIVEKIEKREEEDLVKRSRELKNVGMIKQMYDISDIYIQDLQRKTMEKDIPLTKRHVFKGNSVNIIQHQNPYQLEKARSHENPKKIKYEVLPEKNVIRYLVDKRAKEYMEELQLKDYIENEKAKKRIYINLQYKQNAQIKKKNQLSSPISSDQSEQKIKPVYPFIQKEFKNKQIIKNKLINNDLELIKYITNYPKYDPFNDKDFQETISKELLQAGGLASEKKIRILKKPYLKKRNQKNEITQQMVGNTFDSRTENDESFNSMYEFNVDTLYDQSIKLQKKLLEKQYTDGFSKTIRAIQKSQQLKNEIIQKNLQKLEGIPLK</sequence>
<name>A0A8S1JNR3_PARPR</name>
<dbReference type="Proteomes" id="UP000688137">
    <property type="component" value="Unassembled WGS sequence"/>
</dbReference>
<reference evidence="1" key="1">
    <citation type="submission" date="2021-01" db="EMBL/GenBank/DDBJ databases">
        <authorList>
            <consortium name="Genoscope - CEA"/>
            <person name="William W."/>
        </authorList>
    </citation>
    <scope>NUCLEOTIDE SEQUENCE</scope>
</reference>
<evidence type="ECO:0000313" key="1">
    <source>
        <dbReference type="EMBL" id="CAD8043884.1"/>
    </source>
</evidence>
<comment type="caution">
    <text evidence="1">The sequence shown here is derived from an EMBL/GenBank/DDBJ whole genome shotgun (WGS) entry which is preliminary data.</text>
</comment>
<organism evidence="1 2">
    <name type="scientific">Paramecium primaurelia</name>
    <dbReference type="NCBI Taxonomy" id="5886"/>
    <lineage>
        <taxon>Eukaryota</taxon>
        <taxon>Sar</taxon>
        <taxon>Alveolata</taxon>
        <taxon>Ciliophora</taxon>
        <taxon>Intramacronucleata</taxon>
        <taxon>Oligohymenophorea</taxon>
        <taxon>Peniculida</taxon>
        <taxon>Parameciidae</taxon>
        <taxon>Paramecium</taxon>
    </lineage>
</organism>
<dbReference type="AlphaFoldDB" id="A0A8S1JNR3"/>
<proteinExistence type="predicted"/>
<dbReference type="EMBL" id="CAJJDM010000002">
    <property type="protein sequence ID" value="CAD8043884.1"/>
    <property type="molecule type" value="Genomic_DNA"/>
</dbReference>